<feature type="transmembrane region" description="Helical" evidence="1">
    <location>
        <begin position="21"/>
        <end position="42"/>
    </location>
</feature>
<dbReference type="Proteomes" id="UP000005744">
    <property type="component" value="Unassembled WGS sequence"/>
</dbReference>
<dbReference type="PIRSF" id="PIRSF016482">
    <property type="entry name" value="PilO"/>
    <property type="match status" value="1"/>
</dbReference>
<dbReference type="InterPro" id="IPR007445">
    <property type="entry name" value="PilO"/>
</dbReference>
<keyword evidence="1" id="KW-0812">Transmembrane</keyword>
<dbReference type="PANTHER" id="PTHR39555:SF1">
    <property type="entry name" value="TYPE IV PILUS INNER MEMBRANE COMPONENT PILO"/>
    <property type="match status" value="1"/>
</dbReference>
<dbReference type="RefSeq" id="WP_002686181.1">
    <property type="nucleotide sequence ID" value="NZ_JH600070.1"/>
</dbReference>
<reference evidence="2 3" key="1">
    <citation type="submission" date="2011-11" db="EMBL/GenBank/DDBJ databases">
        <title>Improved High-Quality Draft sequence of Beggiatoa alba B18lD.</title>
        <authorList>
            <consortium name="US DOE Joint Genome Institute"/>
            <person name="Lucas S."/>
            <person name="Han J."/>
            <person name="Lapidus A."/>
            <person name="Cheng J.-F."/>
            <person name="Goodwin L."/>
            <person name="Pitluck S."/>
            <person name="Peters L."/>
            <person name="Mikhailova N."/>
            <person name="Held B."/>
            <person name="Detter J.C."/>
            <person name="Han C."/>
            <person name="Tapia R."/>
            <person name="Land M."/>
            <person name="Hauser L."/>
            <person name="Kyrpides N."/>
            <person name="Ivanova N."/>
            <person name="Pagani I."/>
            <person name="Samuel K."/>
            <person name="Teske A."/>
            <person name="Mueller J."/>
            <person name="Woyke T."/>
        </authorList>
    </citation>
    <scope>NUCLEOTIDE SEQUENCE [LARGE SCALE GENOMIC DNA]</scope>
    <source>
        <strain evidence="2 3">B18LD</strain>
    </source>
</reference>
<dbReference type="GO" id="GO:0043107">
    <property type="term" value="P:type IV pilus-dependent motility"/>
    <property type="evidence" value="ECO:0007669"/>
    <property type="project" value="InterPro"/>
</dbReference>
<gene>
    <name evidence="2" type="ORF">BegalDRAFT_2062</name>
</gene>
<dbReference type="OrthoDB" id="9802133at2"/>
<evidence type="ECO:0000313" key="2">
    <source>
        <dbReference type="EMBL" id="EIJ42927.1"/>
    </source>
</evidence>
<evidence type="ECO:0000313" key="3">
    <source>
        <dbReference type="Proteomes" id="UP000005744"/>
    </source>
</evidence>
<dbReference type="STRING" id="395493.BegalDRAFT_2062"/>
<dbReference type="InterPro" id="IPR014717">
    <property type="entry name" value="Transl_elong_EF1B/ribsomal_bS6"/>
</dbReference>
<sequence length="215" mass="23727">MKFSADDFRNLDAKNVGNWPIPVKGVAILFLCALALGAGYYFDTQDQIARLEAVQRQEGELIKEFTDKQWQAATLPKLKEQLVTIEKSLADLQRRLPNQAEVAGLIQDISQAAIATGLKSELFKPGTQLQENNYYILPINLRLSGDYHSFGKFISQVASMPRIVTQHDIVIKNLSAKGPLTMELVARIYFFPDPNSVEAPATGAKGKAPAVPAKK</sequence>
<dbReference type="PANTHER" id="PTHR39555">
    <property type="entry name" value="FIMBRIAL ASSEMBLY PROTEIN PILO-LIKE PROTEIN-RELATED"/>
    <property type="match status" value="1"/>
</dbReference>
<keyword evidence="1" id="KW-0472">Membrane</keyword>
<keyword evidence="1" id="KW-1133">Transmembrane helix</keyword>
<proteinExistence type="predicted"/>
<dbReference type="Gene3D" id="3.30.70.60">
    <property type="match status" value="1"/>
</dbReference>
<dbReference type="HOGENOM" id="CLU_102444_1_0_6"/>
<accession>I3CH34</accession>
<dbReference type="EMBL" id="JH600070">
    <property type="protein sequence ID" value="EIJ42927.1"/>
    <property type="molecule type" value="Genomic_DNA"/>
</dbReference>
<evidence type="ECO:0000256" key="1">
    <source>
        <dbReference type="SAM" id="Phobius"/>
    </source>
</evidence>
<protein>
    <submittedName>
        <fullName evidence="2">Tfp pilus assembly protein PilO</fullName>
    </submittedName>
</protein>
<keyword evidence="3" id="KW-1185">Reference proteome</keyword>
<dbReference type="Gene3D" id="1.10.287.540">
    <property type="entry name" value="Helix hairpin bin"/>
    <property type="match status" value="1"/>
</dbReference>
<name>I3CH34_9GAMM</name>
<dbReference type="Pfam" id="PF04350">
    <property type="entry name" value="PilO"/>
    <property type="match status" value="1"/>
</dbReference>
<dbReference type="AlphaFoldDB" id="I3CH34"/>
<organism evidence="2 3">
    <name type="scientific">Beggiatoa alba B18LD</name>
    <dbReference type="NCBI Taxonomy" id="395493"/>
    <lineage>
        <taxon>Bacteria</taxon>
        <taxon>Pseudomonadati</taxon>
        <taxon>Pseudomonadota</taxon>
        <taxon>Gammaproteobacteria</taxon>
        <taxon>Thiotrichales</taxon>
        <taxon>Thiotrichaceae</taxon>
        <taxon>Beggiatoa</taxon>
    </lineage>
</organism>
<dbReference type="eggNOG" id="COG3167">
    <property type="taxonomic scope" value="Bacteria"/>
</dbReference>
<dbReference type="GO" id="GO:0043683">
    <property type="term" value="P:type IV pilus assembly"/>
    <property type="evidence" value="ECO:0007669"/>
    <property type="project" value="InterPro"/>
</dbReference>